<dbReference type="EMBL" id="AP025730">
    <property type="protein sequence ID" value="BDI05298.1"/>
    <property type="molecule type" value="Genomic_DNA"/>
</dbReference>
<reference evidence="1" key="1">
    <citation type="submission" date="2022-04" db="EMBL/GenBank/DDBJ databases">
        <title>Whole genome sequence of Sphaerotilus sp. FB-5.</title>
        <authorList>
            <person name="Takeda M."/>
            <person name="Narihara S."/>
            <person name="Akimoto M."/>
            <person name="Akimoto R."/>
            <person name="Nishiyashiki S."/>
            <person name="Murakami T."/>
        </authorList>
    </citation>
    <scope>NUCLEOTIDE SEQUENCE</scope>
    <source>
        <strain evidence="1">FB-5</strain>
    </source>
</reference>
<accession>A0ABM7YLI3</accession>
<protein>
    <submittedName>
        <fullName evidence="1">Uncharacterized protein</fullName>
    </submittedName>
</protein>
<name>A0ABM7YLI3_9BURK</name>
<dbReference type="RefSeq" id="WP_251973342.1">
    <property type="nucleotide sequence ID" value="NZ_AP025730.1"/>
</dbReference>
<evidence type="ECO:0000313" key="1">
    <source>
        <dbReference type="EMBL" id="BDI05298.1"/>
    </source>
</evidence>
<evidence type="ECO:0000313" key="2">
    <source>
        <dbReference type="Proteomes" id="UP001057498"/>
    </source>
</evidence>
<gene>
    <name evidence="1" type="ORF">CATMQ487_22680</name>
</gene>
<sequence>MAWSTPLGPEFEREHGVTEADWLATLRGAVGAHPLQLRSGEADVTIGAAGHLGLRWHALPPRAIALMRMPRLHVSYCFSGLSDGERAAFLRYFDLFMQRGGG</sequence>
<organism evidence="1 2">
    <name type="scientific">Sphaerotilus microaerophilus</name>
    <dbReference type="NCBI Taxonomy" id="2914710"/>
    <lineage>
        <taxon>Bacteria</taxon>
        <taxon>Pseudomonadati</taxon>
        <taxon>Pseudomonadota</taxon>
        <taxon>Betaproteobacteria</taxon>
        <taxon>Burkholderiales</taxon>
        <taxon>Sphaerotilaceae</taxon>
        <taxon>Sphaerotilus</taxon>
    </lineage>
</organism>
<proteinExistence type="predicted"/>
<keyword evidence="2" id="KW-1185">Reference proteome</keyword>
<dbReference type="Proteomes" id="UP001057498">
    <property type="component" value="Chromosome"/>
</dbReference>